<comment type="caution">
    <text evidence="1">The sequence shown here is derived from an EMBL/GenBank/DDBJ whole genome shotgun (WGS) entry which is preliminary data.</text>
</comment>
<sequence>MKCNELIEEERKKLLIEEVFLRLPPPSVARFKSISKWWRRYLFERPFVDRYEAKNLSVLGFFYQTNYNKFIFRAIPSNPNDKSSSSISISVGNRLRTDFESHIRASDNTLLVINSSNGLLLLYSSMLVPYYEVYKPTTSDKVSVRFSYNYETFATRYMVFGFAFDPHSTHPYFTIVDIADTGACKFRVFSYYSLRSYWRTTYHRVSSYVRDDYALSSRSTFCRGALHWLLEPSGVVSFDVRAKTILFS</sequence>
<reference evidence="1 2" key="1">
    <citation type="journal article" date="2022" name="Plant J.">
        <title>Chromosome-level genome of Camellia lanceoleosa provides a valuable resource for understanding genome evolution and self-incompatibility.</title>
        <authorList>
            <person name="Gong W."/>
            <person name="Xiao S."/>
            <person name="Wang L."/>
            <person name="Liao Z."/>
            <person name="Chang Y."/>
            <person name="Mo W."/>
            <person name="Hu G."/>
            <person name="Li W."/>
            <person name="Zhao G."/>
            <person name="Zhu H."/>
            <person name="Hu X."/>
            <person name="Ji K."/>
            <person name="Xiang X."/>
            <person name="Song Q."/>
            <person name="Yuan D."/>
            <person name="Jin S."/>
            <person name="Zhang L."/>
        </authorList>
    </citation>
    <scope>NUCLEOTIDE SEQUENCE [LARGE SCALE GENOMIC DNA]</scope>
    <source>
        <strain evidence="1">SQ_2022a</strain>
    </source>
</reference>
<keyword evidence="2" id="KW-1185">Reference proteome</keyword>
<organism evidence="1 2">
    <name type="scientific">Camellia lanceoleosa</name>
    <dbReference type="NCBI Taxonomy" id="1840588"/>
    <lineage>
        <taxon>Eukaryota</taxon>
        <taxon>Viridiplantae</taxon>
        <taxon>Streptophyta</taxon>
        <taxon>Embryophyta</taxon>
        <taxon>Tracheophyta</taxon>
        <taxon>Spermatophyta</taxon>
        <taxon>Magnoliopsida</taxon>
        <taxon>eudicotyledons</taxon>
        <taxon>Gunneridae</taxon>
        <taxon>Pentapetalae</taxon>
        <taxon>asterids</taxon>
        <taxon>Ericales</taxon>
        <taxon>Theaceae</taxon>
        <taxon>Camellia</taxon>
    </lineage>
</organism>
<accession>A0ACC0FHT3</accession>
<evidence type="ECO:0000313" key="2">
    <source>
        <dbReference type="Proteomes" id="UP001060215"/>
    </source>
</evidence>
<protein>
    <submittedName>
        <fullName evidence="1">Uncharacterized protein</fullName>
    </submittedName>
</protein>
<name>A0ACC0FHT3_9ERIC</name>
<gene>
    <name evidence="1" type="ORF">LOK49_LG13G00783</name>
</gene>
<dbReference type="EMBL" id="CM045771">
    <property type="protein sequence ID" value="KAI7987865.1"/>
    <property type="molecule type" value="Genomic_DNA"/>
</dbReference>
<proteinExistence type="predicted"/>
<dbReference type="Proteomes" id="UP001060215">
    <property type="component" value="Chromosome 14"/>
</dbReference>
<evidence type="ECO:0000313" key="1">
    <source>
        <dbReference type="EMBL" id="KAI7987865.1"/>
    </source>
</evidence>